<dbReference type="AlphaFoldDB" id="G7L514"/>
<dbReference type="EMBL" id="CM001223">
    <property type="protein sequence ID" value="AES81981.1"/>
    <property type="molecule type" value="Genomic_DNA"/>
</dbReference>
<reference evidence="3" key="4">
    <citation type="journal article" date="2018" name="Nat. Plants">
        <title>Whole-genome landscape of Medicago truncatula symbiotic genes.</title>
        <authorList>
            <person name="Pecrix Y."/>
            <person name="Gamas P."/>
            <person name="Carrere S."/>
        </authorList>
    </citation>
    <scope>NUCLEOTIDE SEQUENCE</scope>
    <source>
        <tissue evidence="3">Leaves</tissue>
    </source>
</reference>
<dbReference type="SUPFAM" id="SSF50923">
    <property type="entry name" value="Hemopexin-like domain"/>
    <property type="match status" value="1"/>
</dbReference>
<reference evidence="2 5" key="1">
    <citation type="journal article" date="2011" name="Nature">
        <title>The Medicago genome provides insight into the evolution of rhizobial symbioses.</title>
        <authorList>
            <person name="Young N.D."/>
            <person name="Debelle F."/>
            <person name="Oldroyd G.E."/>
            <person name="Geurts R."/>
            <person name="Cannon S.B."/>
            <person name="Udvardi M.K."/>
            <person name="Benedito V.A."/>
            <person name="Mayer K.F."/>
            <person name="Gouzy J."/>
            <person name="Schoof H."/>
            <person name="Van de Peer Y."/>
            <person name="Proost S."/>
            <person name="Cook D.R."/>
            <person name="Meyers B.C."/>
            <person name="Spannagl M."/>
            <person name="Cheung F."/>
            <person name="De Mita S."/>
            <person name="Krishnakumar V."/>
            <person name="Gundlach H."/>
            <person name="Zhou S."/>
            <person name="Mudge J."/>
            <person name="Bharti A.K."/>
            <person name="Murray J.D."/>
            <person name="Naoumkina M.A."/>
            <person name="Rosen B."/>
            <person name="Silverstein K.A."/>
            <person name="Tang H."/>
            <person name="Rombauts S."/>
            <person name="Zhao P.X."/>
            <person name="Zhou P."/>
            <person name="Barbe V."/>
            <person name="Bardou P."/>
            <person name="Bechner M."/>
            <person name="Bellec A."/>
            <person name="Berger A."/>
            <person name="Berges H."/>
            <person name="Bidwell S."/>
            <person name="Bisseling T."/>
            <person name="Choisne N."/>
            <person name="Couloux A."/>
            <person name="Denny R."/>
            <person name="Deshpande S."/>
            <person name="Dai X."/>
            <person name="Doyle J.J."/>
            <person name="Dudez A.M."/>
            <person name="Farmer A.D."/>
            <person name="Fouteau S."/>
            <person name="Franken C."/>
            <person name="Gibelin C."/>
            <person name="Gish J."/>
            <person name="Goldstein S."/>
            <person name="Gonzalez A.J."/>
            <person name="Green P.J."/>
            <person name="Hallab A."/>
            <person name="Hartog M."/>
            <person name="Hua A."/>
            <person name="Humphray S.J."/>
            <person name="Jeong D.H."/>
            <person name="Jing Y."/>
            <person name="Jocker A."/>
            <person name="Kenton S.M."/>
            <person name="Kim D.J."/>
            <person name="Klee K."/>
            <person name="Lai H."/>
            <person name="Lang C."/>
            <person name="Lin S."/>
            <person name="Macmil S.L."/>
            <person name="Magdelenat G."/>
            <person name="Matthews L."/>
            <person name="McCorrison J."/>
            <person name="Monaghan E.L."/>
            <person name="Mun J.H."/>
            <person name="Najar F.Z."/>
            <person name="Nicholson C."/>
            <person name="Noirot C."/>
            <person name="O'Bleness M."/>
            <person name="Paule C.R."/>
            <person name="Poulain J."/>
            <person name="Prion F."/>
            <person name="Qin B."/>
            <person name="Qu C."/>
            <person name="Retzel E.F."/>
            <person name="Riddle C."/>
            <person name="Sallet E."/>
            <person name="Samain S."/>
            <person name="Samson N."/>
            <person name="Sanders I."/>
            <person name="Saurat O."/>
            <person name="Scarpelli C."/>
            <person name="Schiex T."/>
            <person name="Segurens B."/>
            <person name="Severin A.J."/>
            <person name="Sherrier D.J."/>
            <person name="Shi R."/>
            <person name="Sims S."/>
            <person name="Singer S.R."/>
            <person name="Sinharoy S."/>
            <person name="Sterck L."/>
            <person name="Viollet A."/>
            <person name="Wang B.B."/>
            <person name="Wang K."/>
            <person name="Wang M."/>
            <person name="Wang X."/>
            <person name="Warfsmann J."/>
            <person name="Weissenbach J."/>
            <person name="White D.D."/>
            <person name="White J.D."/>
            <person name="Wiley G.B."/>
            <person name="Wincker P."/>
            <person name="Xing Y."/>
            <person name="Yang L."/>
            <person name="Yao Z."/>
            <person name="Ying F."/>
            <person name="Zhai J."/>
            <person name="Zhou L."/>
            <person name="Zuber A."/>
            <person name="Denarie J."/>
            <person name="Dixon R.A."/>
            <person name="May G.D."/>
            <person name="Schwartz D.C."/>
            <person name="Rogers J."/>
            <person name="Quetier F."/>
            <person name="Town C.D."/>
            <person name="Roe B.A."/>
        </authorList>
    </citation>
    <scope>NUCLEOTIDE SEQUENCE [LARGE SCALE GENOMIC DNA]</scope>
    <source>
        <strain evidence="2">A17</strain>
        <strain evidence="4 5">cv. Jemalong A17</strain>
    </source>
</reference>
<dbReference type="OMA" id="AFIFHEN"/>
<accession>G7L514</accession>
<dbReference type="Gene3D" id="2.110.10.10">
    <property type="entry name" value="Hemopexin-like domain"/>
    <property type="match status" value="1"/>
</dbReference>
<dbReference type="EMBL" id="PSQE01000007">
    <property type="protein sequence ID" value="RHN48638.1"/>
    <property type="molecule type" value="Genomic_DNA"/>
</dbReference>
<keyword evidence="5" id="KW-1185">Reference proteome</keyword>
<reference evidence="2 5" key="2">
    <citation type="journal article" date="2014" name="BMC Genomics">
        <title>An improved genome release (version Mt4.0) for the model legume Medicago truncatula.</title>
        <authorList>
            <person name="Tang H."/>
            <person name="Krishnakumar V."/>
            <person name="Bidwell S."/>
            <person name="Rosen B."/>
            <person name="Chan A."/>
            <person name="Zhou S."/>
            <person name="Gentzbittel L."/>
            <person name="Childs K.L."/>
            <person name="Yandell M."/>
            <person name="Gundlach H."/>
            <person name="Mayer K.F."/>
            <person name="Schwartz D.C."/>
            <person name="Town C.D."/>
        </authorList>
    </citation>
    <scope>GENOME REANNOTATION</scope>
    <source>
        <strain evidence="4 5">cv. Jemalong A17</strain>
    </source>
</reference>
<dbReference type="PaxDb" id="3880-AES81981"/>
<dbReference type="EnsemblPlants" id="AES81981">
    <property type="protein sequence ID" value="AES81981"/>
    <property type="gene ID" value="MTR_7g103990"/>
</dbReference>
<dbReference type="OrthoDB" id="756060at2759"/>
<evidence type="ECO:0000313" key="5">
    <source>
        <dbReference type="Proteomes" id="UP000002051"/>
    </source>
</evidence>
<evidence type="ECO:0000313" key="3">
    <source>
        <dbReference type="EMBL" id="RHN48638.1"/>
    </source>
</evidence>
<evidence type="ECO:0000313" key="2">
    <source>
        <dbReference type="EMBL" id="AES81981.1"/>
    </source>
</evidence>
<dbReference type="HOGENOM" id="CLU_080828_0_0_1"/>
<protein>
    <submittedName>
        <fullName evidence="2">Albumin-2 protein</fullName>
    </submittedName>
    <submittedName>
        <fullName evidence="3">Putative Hemopexin-like domain-containing protein</fullName>
    </submittedName>
</protein>
<dbReference type="Pfam" id="PF00045">
    <property type="entry name" value="Hemopexin"/>
    <property type="match status" value="2"/>
</dbReference>
<dbReference type="Proteomes" id="UP000002051">
    <property type="component" value="Unassembled WGS sequence"/>
</dbReference>
<evidence type="ECO:0000256" key="1">
    <source>
        <dbReference type="PROSITE-ProRule" id="PRU01011"/>
    </source>
</evidence>
<dbReference type="Gramene" id="rna43377">
    <property type="protein sequence ID" value="RHN48638.1"/>
    <property type="gene ID" value="gene43377"/>
</dbReference>
<sequence length="231" mass="25682">MTKSGYIRAAFRSSRHNEAYIFINDDKYVLLDYAPGTTNDKILHGPSLVSDGFKSLAPTIFQSYAIDCAFDTDNNQAFIFHENFCALIDYAPYSCNDKLISGPKKIADVFPFFKGTVFESGIDAAYRSTKGKEAYLFKGDQYARIDYGINRLVSSIKSIKGFSSFCGTIFENGSFDAAFSSHKTNEVYIFKGDHYIRVGVNPGVPKDNLIGGVARIIDNWKSLGSMIPLKN</sequence>
<name>G7L514_MEDTR</name>
<reference evidence="4" key="3">
    <citation type="submission" date="2015-04" db="UniProtKB">
        <authorList>
            <consortium name="EnsemblPlants"/>
        </authorList>
    </citation>
    <scope>IDENTIFICATION</scope>
    <source>
        <strain evidence="4">cv. Jemalong A17</strain>
    </source>
</reference>
<gene>
    <name evidence="4" type="primary">11427172</name>
    <name evidence="2" type="ordered locus">MTR_7g103990</name>
    <name evidence="3" type="ORF">MtrunA17_Chr7g0265911</name>
</gene>
<dbReference type="InterPro" id="IPR018487">
    <property type="entry name" value="Hemopexin-like_repeat"/>
</dbReference>
<dbReference type="SMART" id="SM00120">
    <property type="entry name" value="HX"/>
    <property type="match status" value="3"/>
</dbReference>
<dbReference type="InterPro" id="IPR036375">
    <property type="entry name" value="Hemopexin-like_dom_sf"/>
</dbReference>
<dbReference type="Proteomes" id="UP000265566">
    <property type="component" value="Chromosome 7"/>
</dbReference>
<evidence type="ECO:0000313" key="4">
    <source>
        <dbReference type="EnsemblPlants" id="AES81981"/>
    </source>
</evidence>
<proteinExistence type="predicted"/>
<dbReference type="PROSITE" id="PS51642">
    <property type="entry name" value="HEMOPEXIN_2"/>
    <property type="match status" value="2"/>
</dbReference>
<feature type="repeat" description="Hemopexin" evidence="1">
    <location>
        <begin position="119"/>
        <end position="166"/>
    </location>
</feature>
<feature type="repeat" description="Hemopexin" evidence="1">
    <location>
        <begin position="172"/>
        <end position="223"/>
    </location>
</feature>
<dbReference type="KEGG" id="mtr:11427172"/>
<organism evidence="2 5">
    <name type="scientific">Medicago truncatula</name>
    <name type="common">Barrel medic</name>
    <name type="synonym">Medicago tribuloides</name>
    <dbReference type="NCBI Taxonomy" id="3880"/>
    <lineage>
        <taxon>Eukaryota</taxon>
        <taxon>Viridiplantae</taxon>
        <taxon>Streptophyta</taxon>
        <taxon>Embryophyta</taxon>
        <taxon>Tracheophyta</taxon>
        <taxon>Spermatophyta</taxon>
        <taxon>Magnoliopsida</taxon>
        <taxon>eudicotyledons</taxon>
        <taxon>Gunneridae</taxon>
        <taxon>Pentapetalae</taxon>
        <taxon>rosids</taxon>
        <taxon>fabids</taxon>
        <taxon>Fabales</taxon>
        <taxon>Fabaceae</taxon>
        <taxon>Papilionoideae</taxon>
        <taxon>50 kb inversion clade</taxon>
        <taxon>NPAAA clade</taxon>
        <taxon>Hologalegina</taxon>
        <taxon>IRL clade</taxon>
        <taxon>Trifolieae</taxon>
        <taxon>Medicago</taxon>
    </lineage>
</organism>